<dbReference type="Pfam" id="PF13639">
    <property type="entry name" value="zf-RING_2"/>
    <property type="match status" value="1"/>
</dbReference>
<dbReference type="AlphaFoldDB" id="A0A9Q0MDS5"/>
<keyword evidence="4" id="KW-0862">Zinc</keyword>
<evidence type="ECO:0000256" key="1">
    <source>
        <dbReference type="ARBA" id="ARBA00022679"/>
    </source>
</evidence>
<comment type="caution">
    <text evidence="7">The sequence shown here is derived from an EMBL/GenBank/DDBJ whole genome shotgun (WGS) entry which is preliminary data.</text>
</comment>
<dbReference type="EMBL" id="JAPWDV010000001">
    <property type="protein sequence ID" value="KAJ6224418.1"/>
    <property type="molecule type" value="Genomic_DNA"/>
</dbReference>
<dbReference type="GO" id="GO:0008270">
    <property type="term" value="F:zinc ion binding"/>
    <property type="evidence" value="ECO:0007669"/>
    <property type="project" value="UniProtKB-KW"/>
</dbReference>
<name>A0A9Q0MDS5_BLOTA</name>
<gene>
    <name evidence="7" type="ORF">RDWZM_002963</name>
</gene>
<dbReference type="PANTHER" id="PTHR11224">
    <property type="entry name" value="MAKORIN-RELATED"/>
    <property type="match status" value="1"/>
</dbReference>
<evidence type="ECO:0000256" key="3">
    <source>
        <dbReference type="ARBA" id="ARBA00022771"/>
    </source>
</evidence>
<dbReference type="SMART" id="SM00184">
    <property type="entry name" value="RING"/>
    <property type="match status" value="1"/>
</dbReference>
<dbReference type="SUPFAM" id="SSF57850">
    <property type="entry name" value="RING/U-box"/>
    <property type="match status" value="1"/>
</dbReference>
<reference evidence="7" key="1">
    <citation type="submission" date="2022-12" db="EMBL/GenBank/DDBJ databases">
        <title>Genome assemblies of Blomia tropicalis.</title>
        <authorList>
            <person name="Cui Y."/>
        </authorList>
    </citation>
    <scope>NUCLEOTIDE SEQUENCE</scope>
    <source>
        <tissue evidence="7">Adult mites</tissue>
    </source>
</reference>
<dbReference type="PROSITE" id="PS00518">
    <property type="entry name" value="ZF_RING_1"/>
    <property type="match status" value="1"/>
</dbReference>
<sequence length="193" mass="22441">MQSQRYLEEWHFRKQVLRQFKCPFREQTIGCHHEAQPEECNFAHPNTRNLTAQPIGVPDYVCVYNLLNCCKLGFRKFPAIDGIVTICPTGFHLTTAEMLDLEYYEAKNCELIVKHYGEDSQHQCGICFERILSKRHVRERAFGLLDNCSHCFCAPCITKWRKEHANQSIVCPICRRSSNNVSITSKFVKNPLN</sequence>
<dbReference type="OMA" id="GICFERI"/>
<evidence type="ECO:0000256" key="5">
    <source>
        <dbReference type="PROSITE-ProRule" id="PRU00175"/>
    </source>
</evidence>
<dbReference type="Gene3D" id="3.30.40.10">
    <property type="entry name" value="Zinc/RING finger domain, C3HC4 (zinc finger)"/>
    <property type="match status" value="1"/>
</dbReference>
<evidence type="ECO:0000313" key="7">
    <source>
        <dbReference type="EMBL" id="KAJ6224418.1"/>
    </source>
</evidence>
<evidence type="ECO:0000256" key="2">
    <source>
        <dbReference type="ARBA" id="ARBA00022723"/>
    </source>
</evidence>
<keyword evidence="2" id="KW-0479">Metal-binding</keyword>
<evidence type="ECO:0000313" key="8">
    <source>
        <dbReference type="Proteomes" id="UP001142055"/>
    </source>
</evidence>
<keyword evidence="1" id="KW-0808">Transferase</keyword>
<dbReference type="InterPro" id="IPR013083">
    <property type="entry name" value="Znf_RING/FYVE/PHD"/>
</dbReference>
<feature type="domain" description="RING-type" evidence="6">
    <location>
        <begin position="124"/>
        <end position="175"/>
    </location>
</feature>
<dbReference type="Proteomes" id="UP001142055">
    <property type="component" value="Chromosome 1"/>
</dbReference>
<proteinExistence type="predicted"/>
<dbReference type="InterPro" id="IPR001841">
    <property type="entry name" value="Znf_RING"/>
</dbReference>
<dbReference type="PANTHER" id="PTHR11224:SF10">
    <property type="entry name" value="IP09428P-RELATED"/>
    <property type="match status" value="1"/>
</dbReference>
<dbReference type="PROSITE" id="PS50089">
    <property type="entry name" value="ZF_RING_2"/>
    <property type="match status" value="1"/>
</dbReference>
<keyword evidence="8" id="KW-1185">Reference proteome</keyword>
<dbReference type="GO" id="GO:0061630">
    <property type="term" value="F:ubiquitin protein ligase activity"/>
    <property type="evidence" value="ECO:0007669"/>
    <property type="project" value="InterPro"/>
</dbReference>
<dbReference type="GO" id="GO:0000209">
    <property type="term" value="P:protein polyubiquitination"/>
    <property type="evidence" value="ECO:0007669"/>
    <property type="project" value="InterPro"/>
</dbReference>
<evidence type="ECO:0000256" key="4">
    <source>
        <dbReference type="ARBA" id="ARBA00022833"/>
    </source>
</evidence>
<dbReference type="InterPro" id="IPR045072">
    <property type="entry name" value="MKRN-like"/>
</dbReference>
<evidence type="ECO:0000259" key="6">
    <source>
        <dbReference type="PROSITE" id="PS50089"/>
    </source>
</evidence>
<accession>A0A9Q0MDS5</accession>
<dbReference type="InterPro" id="IPR017907">
    <property type="entry name" value="Znf_RING_CS"/>
</dbReference>
<keyword evidence="3 5" id="KW-0863">Zinc-finger</keyword>
<protein>
    <recommendedName>
        <fullName evidence="6">RING-type domain-containing protein</fullName>
    </recommendedName>
</protein>
<organism evidence="7 8">
    <name type="scientific">Blomia tropicalis</name>
    <name type="common">Mite</name>
    <dbReference type="NCBI Taxonomy" id="40697"/>
    <lineage>
        <taxon>Eukaryota</taxon>
        <taxon>Metazoa</taxon>
        <taxon>Ecdysozoa</taxon>
        <taxon>Arthropoda</taxon>
        <taxon>Chelicerata</taxon>
        <taxon>Arachnida</taxon>
        <taxon>Acari</taxon>
        <taxon>Acariformes</taxon>
        <taxon>Sarcoptiformes</taxon>
        <taxon>Astigmata</taxon>
        <taxon>Glycyphagoidea</taxon>
        <taxon>Echimyopodidae</taxon>
        <taxon>Blomia</taxon>
    </lineage>
</organism>